<evidence type="ECO:0000313" key="2">
    <source>
        <dbReference type="Proteomes" id="UP000611500"/>
    </source>
</evidence>
<evidence type="ECO:0000313" key="1">
    <source>
        <dbReference type="EMBL" id="GHG85323.1"/>
    </source>
</evidence>
<accession>A0A8J3H6G2</accession>
<comment type="caution">
    <text evidence="1">The sequence shown here is derived from an EMBL/GenBank/DDBJ whole genome shotgun (WGS) entry which is preliminary data.</text>
</comment>
<gene>
    <name evidence="1" type="ORF">GCM10010961_12300</name>
</gene>
<proteinExistence type="predicted"/>
<dbReference type="Pfam" id="PF06748">
    <property type="entry name" value="DUF1217"/>
    <property type="match status" value="1"/>
</dbReference>
<evidence type="ECO:0008006" key="3">
    <source>
        <dbReference type="Google" id="ProtNLM"/>
    </source>
</evidence>
<dbReference type="EMBL" id="BNAP01000003">
    <property type="protein sequence ID" value="GHG85323.1"/>
    <property type="molecule type" value="Genomic_DNA"/>
</dbReference>
<reference evidence="1" key="2">
    <citation type="submission" date="2020-09" db="EMBL/GenBank/DDBJ databases">
        <authorList>
            <person name="Sun Q."/>
            <person name="Zhou Y."/>
        </authorList>
    </citation>
    <scope>NUCLEOTIDE SEQUENCE</scope>
    <source>
        <strain evidence="1">CGMCC 1.7081</strain>
    </source>
</reference>
<dbReference type="AlphaFoldDB" id="A0A8J3H6G2"/>
<dbReference type="Proteomes" id="UP000611500">
    <property type="component" value="Unassembled WGS sequence"/>
</dbReference>
<organism evidence="1 2">
    <name type="scientific">Pseudodonghicola xiamenensis</name>
    <dbReference type="NCBI Taxonomy" id="337702"/>
    <lineage>
        <taxon>Bacteria</taxon>
        <taxon>Pseudomonadati</taxon>
        <taxon>Pseudomonadota</taxon>
        <taxon>Alphaproteobacteria</taxon>
        <taxon>Rhodobacterales</taxon>
        <taxon>Paracoccaceae</taxon>
        <taxon>Pseudodonghicola</taxon>
    </lineage>
</organism>
<name>A0A8J3H6G2_9RHOB</name>
<dbReference type="RefSeq" id="WP_229861725.1">
    <property type="nucleotide sequence ID" value="NZ_BNAP01000003.1"/>
</dbReference>
<reference evidence="1" key="1">
    <citation type="journal article" date="2014" name="Int. J. Syst. Evol. Microbiol.">
        <title>Complete genome sequence of Corynebacterium casei LMG S-19264T (=DSM 44701T), isolated from a smear-ripened cheese.</title>
        <authorList>
            <consortium name="US DOE Joint Genome Institute (JGI-PGF)"/>
            <person name="Walter F."/>
            <person name="Albersmeier A."/>
            <person name="Kalinowski J."/>
            <person name="Ruckert C."/>
        </authorList>
    </citation>
    <scope>NUCLEOTIDE SEQUENCE</scope>
    <source>
        <strain evidence="1">CGMCC 1.7081</strain>
    </source>
</reference>
<dbReference type="InterPro" id="IPR023157">
    <property type="entry name" value="AGR-C-984p-like_sf"/>
</dbReference>
<protein>
    <recommendedName>
        <fullName evidence="3">DUF1217 domain-containing protein</fullName>
    </recommendedName>
</protein>
<dbReference type="Gene3D" id="1.10.3700.10">
    <property type="entry name" value="AGR C 984p-like"/>
    <property type="match status" value="1"/>
</dbReference>
<dbReference type="SUPFAM" id="SSF158837">
    <property type="entry name" value="AGR C 984p-like"/>
    <property type="match status" value="1"/>
</dbReference>
<sequence>MVISISGLNSPLALKLIDSTHDSQIETLSASGQHARAVSVFQERIGSITSPEDLVQDYEVYSFVMKAFDLESQIFGKAIIRKVLESDPSDSSSLVNRLTDDRFNDLNEALGFTAEGGEQVVPDFNDPDWQQGIIDKYFEQTLTNGYTEENENVGIALTFRNKVESIDNWYDVLKNKDLSNFFITALGLPTEMAAIDVDKQAQLLSKSYDLEKLSDPKEQDRLVTRFLAIADVQNPQTSNIKSAALTILQNSSSLNSSLIQLSWDIPSVRFSSYSLYR</sequence>
<keyword evidence="2" id="KW-1185">Reference proteome</keyword>
<dbReference type="InterPro" id="IPR010626">
    <property type="entry name" value="DUF1217"/>
</dbReference>